<dbReference type="GO" id="GO:0038023">
    <property type="term" value="F:signaling receptor activity"/>
    <property type="evidence" value="ECO:0007669"/>
    <property type="project" value="TreeGrafter"/>
</dbReference>
<feature type="transmembrane region" description="Helical" evidence="7">
    <location>
        <begin position="300"/>
        <end position="320"/>
    </location>
</feature>
<dbReference type="FunCoup" id="A0A1Y1XSJ2">
    <property type="interactions" value="17"/>
</dbReference>
<evidence type="ECO:0000313" key="9">
    <source>
        <dbReference type="Proteomes" id="UP000193498"/>
    </source>
</evidence>
<reference evidence="8 9" key="1">
    <citation type="submission" date="2016-07" db="EMBL/GenBank/DDBJ databases">
        <title>Pervasive Adenine N6-methylation of Active Genes in Fungi.</title>
        <authorList>
            <consortium name="DOE Joint Genome Institute"/>
            <person name="Mondo S.J."/>
            <person name="Dannebaum R.O."/>
            <person name="Kuo R.C."/>
            <person name="Labutti K."/>
            <person name="Haridas S."/>
            <person name="Kuo A."/>
            <person name="Salamov A."/>
            <person name="Ahrendt S.R."/>
            <person name="Lipzen A."/>
            <person name="Sullivan W."/>
            <person name="Andreopoulos W.B."/>
            <person name="Clum A."/>
            <person name="Lindquist E."/>
            <person name="Daum C."/>
            <person name="Ramamoorthy G.K."/>
            <person name="Gryganskyi A."/>
            <person name="Culley D."/>
            <person name="Magnuson J.K."/>
            <person name="James T.Y."/>
            <person name="O'Malley M.A."/>
            <person name="Stajich J.E."/>
            <person name="Spatafora J.W."/>
            <person name="Visel A."/>
            <person name="Grigoriev I.V."/>
        </authorList>
    </citation>
    <scope>NUCLEOTIDE SEQUENCE [LARGE SCALE GENOMIC DNA]</scope>
    <source>
        <strain evidence="8 9">CBS 931.73</strain>
    </source>
</reference>
<keyword evidence="6" id="KW-0175">Coiled coil</keyword>
<dbReference type="Pfam" id="PF03006">
    <property type="entry name" value="HlyIII"/>
    <property type="match status" value="1"/>
</dbReference>
<feature type="transmembrane region" description="Helical" evidence="7">
    <location>
        <begin position="233"/>
        <end position="253"/>
    </location>
</feature>
<dbReference type="InParanoid" id="A0A1Y1XSJ2"/>
<evidence type="ECO:0000256" key="3">
    <source>
        <dbReference type="ARBA" id="ARBA00022989"/>
    </source>
</evidence>
<gene>
    <name evidence="8" type="ORF">K493DRAFT_267963</name>
</gene>
<dbReference type="STRING" id="1314790.A0A1Y1XSJ2"/>
<feature type="binding site" evidence="5">
    <location>
        <position position="403"/>
    </location>
    <ligand>
        <name>Zn(2+)</name>
        <dbReference type="ChEBI" id="CHEBI:29105"/>
    </ligand>
</feature>
<proteinExistence type="predicted"/>
<comment type="subcellular location">
    <subcellularLocation>
        <location evidence="1">Membrane</location>
        <topology evidence="1">Multi-pass membrane protein</topology>
    </subcellularLocation>
</comment>
<feature type="binding site" evidence="5">
    <location>
        <position position="254"/>
    </location>
    <ligand>
        <name>Zn(2+)</name>
        <dbReference type="ChEBI" id="CHEBI:29105"/>
    </ligand>
</feature>
<comment type="caution">
    <text evidence="8">The sequence shown here is derived from an EMBL/GenBank/DDBJ whole genome shotgun (WGS) entry which is preliminary data.</text>
</comment>
<protein>
    <submittedName>
        <fullName evidence="8">HlyIII-domain-containing protein</fullName>
    </submittedName>
</protein>
<dbReference type="EMBL" id="MCFE01000502">
    <property type="protein sequence ID" value="ORX88729.1"/>
    <property type="molecule type" value="Genomic_DNA"/>
</dbReference>
<dbReference type="InterPro" id="IPR004254">
    <property type="entry name" value="AdipoR/HlyIII-related"/>
</dbReference>
<dbReference type="OrthoDB" id="5585746at2759"/>
<dbReference type="GO" id="GO:0016020">
    <property type="term" value="C:membrane"/>
    <property type="evidence" value="ECO:0007669"/>
    <property type="project" value="UniProtKB-SubCell"/>
</dbReference>
<feature type="transmembrane region" description="Helical" evidence="7">
    <location>
        <begin position="203"/>
        <end position="221"/>
    </location>
</feature>
<dbReference type="PANTHER" id="PTHR20855">
    <property type="entry name" value="ADIPOR/PROGESTIN RECEPTOR-RELATED"/>
    <property type="match status" value="1"/>
</dbReference>
<dbReference type="Proteomes" id="UP000193498">
    <property type="component" value="Unassembled WGS sequence"/>
</dbReference>
<dbReference type="GO" id="GO:0046872">
    <property type="term" value="F:metal ion binding"/>
    <property type="evidence" value="ECO:0007669"/>
    <property type="project" value="UniProtKB-KW"/>
</dbReference>
<evidence type="ECO:0000256" key="4">
    <source>
        <dbReference type="ARBA" id="ARBA00023136"/>
    </source>
</evidence>
<feature type="transmembrane region" description="Helical" evidence="7">
    <location>
        <begin position="400"/>
        <end position="418"/>
    </location>
</feature>
<keyword evidence="4 7" id="KW-0472">Membrane</keyword>
<evidence type="ECO:0000256" key="6">
    <source>
        <dbReference type="SAM" id="Coils"/>
    </source>
</evidence>
<evidence type="ECO:0000256" key="1">
    <source>
        <dbReference type="ARBA" id="ARBA00004141"/>
    </source>
</evidence>
<dbReference type="GO" id="GO:0006882">
    <property type="term" value="P:intracellular zinc ion homeostasis"/>
    <property type="evidence" value="ECO:0007669"/>
    <property type="project" value="TreeGrafter"/>
</dbReference>
<sequence length="435" mass="50599">MSTYFNLNDEKLQLVADIDKNILERVDAALALIEKKYAQFEETGRKHVGDTIKKIEAKYNELENTSLSEKVDAVIGIIEEKCIEKCINFGEFSRKTLEETIRHIEERYEEFEKISLNERVFDAIKHLEELTPEHFIKTVDCSVDYTAEVTRAAFYGAKRLLNYDELPRPWQDNEYVTSGYRFLSSKAQCLLSILQIHNQTANIWSHFIGFFAFSWLGYYTFQTHLLDGSYFDKLIFFVFFAAAAKCLMCSTLFHTFQCHSHIGVMRCSAVLDYVGISLLITASVLVTEYYGFYCRPFLRNLYITATGTLGVTGVILPWFRWFDDKEYRIVRIMIFLLMGAAGFVPFVHMVMLNGWSTTYVFIHRLGQSLGCYLLGTYVYANHYPEKLFPGMFDTWGHSHQFWHLCVMGGIYYHYKFALSFYQNRCSYGCDDTCGL</sequence>
<feature type="coiled-coil region" evidence="6">
    <location>
        <begin position="23"/>
        <end position="65"/>
    </location>
</feature>
<feature type="transmembrane region" description="Helical" evidence="7">
    <location>
        <begin position="332"/>
        <end position="352"/>
    </location>
</feature>
<feature type="transmembrane region" description="Helical" evidence="7">
    <location>
        <begin position="273"/>
        <end position="293"/>
    </location>
</feature>
<keyword evidence="5" id="KW-0479">Metal-binding</keyword>
<evidence type="ECO:0000256" key="5">
    <source>
        <dbReference type="PIRSR" id="PIRSR604254-1"/>
    </source>
</evidence>
<dbReference type="AlphaFoldDB" id="A0A1Y1XSJ2"/>
<keyword evidence="2 7" id="KW-0812">Transmembrane</keyword>
<evidence type="ECO:0000313" key="8">
    <source>
        <dbReference type="EMBL" id="ORX88729.1"/>
    </source>
</evidence>
<evidence type="ECO:0000256" key="2">
    <source>
        <dbReference type="ARBA" id="ARBA00022692"/>
    </source>
</evidence>
<keyword evidence="9" id="KW-1185">Reference proteome</keyword>
<accession>A0A1Y1XSJ2</accession>
<evidence type="ECO:0000256" key="7">
    <source>
        <dbReference type="SAM" id="Phobius"/>
    </source>
</evidence>
<name>A0A1Y1XSJ2_9FUNG</name>
<organism evidence="8 9">
    <name type="scientific">Basidiobolus meristosporus CBS 931.73</name>
    <dbReference type="NCBI Taxonomy" id="1314790"/>
    <lineage>
        <taxon>Eukaryota</taxon>
        <taxon>Fungi</taxon>
        <taxon>Fungi incertae sedis</taxon>
        <taxon>Zoopagomycota</taxon>
        <taxon>Entomophthoromycotina</taxon>
        <taxon>Basidiobolomycetes</taxon>
        <taxon>Basidiobolales</taxon>
        <taxon>Basidiobolaceae</taxon>
        <taxon>Basidiobolus</taxon>
    </lineage>
</organism>
<keyword evidence="5" id="KW-0862">Zinc</keyword>
<feature type="binding site" evidence="5">
    <location>
        <position position="399"/>
    </location>
    <ligand>
        <name>Zn(2+)</name>
        <dbReference type="ChEBI" id="CHEBI:29105"/>
    </ligand>
</feature>
<keyword evidence="3 7" id="KW-1133">Transmembrane helix</keyword>
<dbReference type="PANTHER" id="PTHR20855:SF97">
    <property type="entry name" value="ADIPOR-LIKE RECEPTOR IZH3-RELATED"/>
    <property type="match status" value="1"/>
</dbReference>